<dbReference type="AlphaFoldDB" id="A0A0K8RDD2"/>
<comment type="subcellular location">
    <subcellularLocation>
        <location evidence="1">Secreted</location>
    </subcellularLocation>
</comment>
<keyword evidence="2" id="KW-0964">Secreted</keyword>
<accession>A0A0K8RDD2</accession>
<organism evidence="7">
    <name type="scientific">Ixodes ricinus</name>
    <name type="common">Common tick</name>
    <name type="synonym">Acarus ricinus</name>
    <dbReference type="NCBI Taxonomy" id="34613"/>
    <lineage>
        <taxon>Eukaryota</taxon>
        <taxon>Metazoa</taxon>
        <taxon>Ecdysozoa</taxon>
        <taxon>Arthropoda</taxon>
        <taxon>Chelicerata</taxon>
        <taxon>Arachnida</taxon>
        <taxon>Acari</taxon>
        <taxon>Parasitiformes</taxon>
        <taxon>Ixodida</taxon>
        <taxon>Ixodoidea</taxon>
        <taxon>Ixodidae</taxon>
        <taxon>Ixodinae</taxon>
        <taxon>Ixodes</taxon>
    </lineage>
</organism>
<sequence>MIRMMIFPLSFVLLAASGYLHASQLVPLNPDPDTCSAGLREHMMTRCSNLNATLVSFSVCSFTCKGKNRQDQDTTTAPNLMDGLPCGLCRECCNGRCTPVKFNFHNPLSLESCAKQKGSS</sequence>
<dbReference type="InterPro" id="IPR021971">
    <property type="entry name" value="Salp15"/>
</dbReference>
<evidence type="ECO:0000256" key="5">
    <source>
        <dbReference type="ARBA" id="ARBA00034321"/>
    </source>
</evidence>
<feature type="signal peptide" evidence="6">
    <location>
        <begin position="1"/>
        <end position="22"/>
    </location>
</feature>
<reference evidence="7" key="1">
    <citation type="submission" date="2012-12" db="EMBL/GenBank/DDBJ databases">
        <title>Identification and characterization of a phenylalanine ammonia-lyase gene family in Isatis indigotica Fort.</title>
        <authorList>
            <person name="Liu Q."/>
            <person name="Chen J."/>
            <person name="Zhou X."/>
            <person name="Di P."/>
            <person name="Xiao Y."/>
            <person name="Xuan H."/>
            <person name="Zhang L."/>
            <person name="Chen W."/>
        </authorList>
    </citation>
    <scope>NUCLEOTIDE SEQUENCE</scope>
    <source>
        <tissue evidence="7">Salivary gland</tissue>
    </source>
</reference>
<evidence type="ECO:0000256" key="6">
    <source>
        <dbReference type="SAM" id="SignalP"/>
    </source>
</evidence>
<name>A0A0K8RDD2_IXORI</name>
<keyword evidence="4" id="KW-0325">Glycoprotein</keyword>
<proteinExistence type="evidence at transcript level"/>
<comment type="similarity">
    <text evidence="5">Belongs to the salp15 family.</text>
</comment>
<evidence type="ECO:0000256" key="1">
    <source>
        <dbReference type="ARBA" id="ARBA00004613"/>
    </source>
</evidence>
<keyword evidence="3 6" id="KW-0732">Signal</keyword>
<evidence type="ECO:0000256" key="4">
    <source>
        <dbReference type="ARBA" id="ARBA00023180"/>
    </source>
</evidence>
<protein>
    <submittedName>
        <fullName evidence="7">Putative ixostatin</fullName>
    </submittedName>
</protein>
<evidence type="ECO:0000256" key="2">
    <source>
        <dbReference type="ARBA" id="ARBA00022525"/>
    </source>
</evidence>
<dbReference type="Pfam" id="PF12115">
    <property type="entry name" value="Salp15"/>
    <property type="match status" value="1"/>
</dbReference>
<dbReference type="EMBL" id="GADI01005304">
    <property type="protein sequence ID" value="JAA68504.1"/>
    <property type="molecule type" value="mRNA"/>
</dbReference>
<evidence type="ECO:0000313" key="7">
    <source>
        <dbReference type="EMBL" id="JAA68504.1"/>
    </source>
</evidence>
<feature type="chain" id="PRO_5005517471" evidence="6">
    <location>
        <begin position="23"/>
        <end position="120"/>
    </location>
</feature>
<dbReference type="GO" id="GO:0005576">
    <property type="term" value="C:extracellular region"/>
    <property type="evidence" value="ECO:0007669"/>
    <property type="project" value="UniProtKB-SubCell"/>
</dbReference>
<evidence type="ECO:0000256" key="3">
    <source>
        <dbReference type="ARBA" id="ARBA00022729"/>
    </source>
</evidence>